<accession>A0A1Y1ZWJ4</accession>
<proteinExistence type="predicted"/>
<keyword evidence="2" id="KW-1185">Reference proteome</keyword>
<sequence>MARLNPLSRAAMTPPFKTPSFVMTLKIAALAKAYAALQNCISYKVSKSFAIVSKKRHPRQSWPTPSVIATAFYPPHLFPKKNQLLLPWYGMGTELAKGEKWSVKERNIRILLILDRRFCLEVPKSIFSPSSPIVLPEVSFGSPLNRSTTKLFMMVYGILLGTSEARRQLAQHISLFEAPPRRLIVGRYIKRYGNTTPPHEVPNPYDHNQAVIVFLSGLFYQSIYKEPLVRGMTLELPQGLVGTGLPRRISAEDIHWEPVEWDCNHKMSLRRAHAHLVRRTVKYYEAIYEEKVEEAKKLPKVVPVPIKPGEEFDILLGDNYFAHEHFQKGWKTHCLKHMTLPEKSDIIKIQQKANRLWKTTERVYLSEMTAAGWAREAMVEKQWMEDAIIPGQVSMNFSPLNTVEQAEYDNSLEGDCIDTGISATVLAMFGSDDEENSTSGSSTHTIDQGPRLDFPLGWIKAPDGLSSHHDYSYGTAEQVPGEKLQHKGMEHDGRVRTPPGLPSRQRGKFTFHAQAPILEELIQPHAVKHFTAGETQSKLLELASQAYPQPNGVSVSPISGKQQARRTPLPYALPMYARPGEKYNFVFGKKGLEEDHWQRPHGYC</sequence>
<protein>
    <submittedName>
        <fullName evidence="1">Uncharacterized protein</fullName>
    </submittedName>
</protein>
<comment type="caution">
    <text evidence="1">The sequence shown here is derived from an EMBL/GenBank/DDBJ whole genome shotgun (WGS) entry which is preliminary data.</text>
</comment>
<gene>
    <name evidence="1" type="ORF">BCR34DRAFT_585616</name>
</gene>
<name>A0A1Y1ZWJ4_9PLEO</name>
<dbReference type="Proteomes" id="UP000193144">
    <property type="component" value="Unassembled WGS sequence"/>
</dbReference>
<organism evidence="1 2">
    <name type="scientific">Clohesyomyces aquaticus</name>
    <dbReference type="NCBI Taxonomy" id="1231657"/>
    <lineage>
        <taxon>Eukaryota</taxon>
        <taxon>Fungi</taxon>
        <taxon>Dikarya</taxon>
        <taxon>Ascomycota</taxon>
        <taxon>Pezizomycotina</taxon>
        <taxon>Dothideomycetes</taxon>
        <taxon>Pleosporomycetidae</taxon>
        <taxon>Pleosporales</taxon>
        <taxon>Lindgomycetaceae</taxon>
        <taxon>Clohesyomyces</taxon>
    </lineage>
</organism>
<dbReference type="EMBL" id="MCFA01000031">
    <property type="protein sequence ID" value="ORY14643.1"/>
    <property type="molecule type" value="Genomic_DNA"/>
</dbReference>
<dbReference type="AlphaFoldDB" id="A0A1Y1ZWJ4"/>
<evidence type="ECO:0000313" key="2">
    <source>
        <dbReference type="Proteomes" id="UP000193144"/>
    </source>
</evidence>
<evidence type="ECO:0000313" key="1">
    <source>
        <dbReference type="EMBL" id="ORY14643.1"/>
    </source>
</evidence>
<reference evidence="1 2" key="1">
    <citation type="submission" date="2016-07" db="EMBL/GenBank/DDBJ databases">
        <title>Pervasive Adenine N6-methylation of Active Genes in Fungi.</title>
        <authorList>
            <consortium name="DOE Joint Genome Institute"/>
            <person name="Mondo S.J."/>
            <person name="Dannebaum R.O."/>
            <person name="Kuo R.C."/>
            <person name="Labutti K."/>
            <person name="Haridas S."/>
            <person name="Kuo A."/>
            <person name="Salamov A."/>
            <person name="Ahrendt S.R."/>
            <person name="Lipzen A."/>
            <person name="Sullivan W."/>
            <person name="Andreopoulos W.B."/>
            <person name="Clum A."/>
            <person name="Lindquist E."/>
            <person name="Daum C."/>
            <person name="Ramamoorthy G.K."/>
            <person name="Gryganskyi A."/>
            <person name="Culley D."/>
            <person name="Magnuson J.K."/>
            <person name="James T.Y."/>
            <person name="O'Malley M.A."/>
            <person name="Stajich J.E."/>
            <person name="Spatafora J.W."/>
            <person name="Visel A."/>
            <person name="Grigoriev I.V."/>
        </authorList>
    </citation>
    <scope>NUCLEOTIDE SEQUENCE [LARGE SCALE GENOMIC DNA]</scope>
    <source>
        <strain evidence="1 2">CBS 115471</strain>
    </source>
</reference>